<comment type="caution">
    <text evidence="1">The sequence shown here is derived from an EMBL/GenBank/DDBJ whole genome shotgun (WGS) entry which is preliminary data.</text>
</comment>
<reference evidence="1" key="1">
    <citation type="journal article" date="2014" name="Front. Microbiol.">
        <title>High frequency of phylogenetically diverse reductive dehalogenase-homologous genes in deep subseafloor sedimentary metagenomes.</title>
        <authorList>
            <person name="Kawai M."/>
            <person name="Futagami T."/>
            <person name="Toyoda A."/>
            <person name="Takaki Y."/>
            <person name="Nishi S."/>
            <person name="Hori S."/>
            <person name="Arai W."/>
            <person name="Tsubouchi T."/>
            <person name="Morono Y."/>
            <person name="Uchiyama I."/>
            <person name="Ito T."/>
            <person name="Fujiyama A."/>
            <person name="Inagaki F."/>
            <person name="Takami H."/>
        </authorList>
    </citation>
    <scope>NUCLEOTIDE SEQUENCE</scope>
    <source>
        <strain evidence="1">Expedition CK06-06</strain>
    </source>
</reference>
<organism evidence="1">
    <name type="scientific">marine sediment metagenome</name>
    <dbReference type="NCBI Taxonomy" id="412755"/>
    <lineage>
        <taxon>unclassified sequences</taxon>
        <taxon>metagenomes</taxon>
        <taxon>ecological metagenomes</taxon>
    </lineage>
</organism>
<feature type="non-terminal residue" evidence="1">
    <location>
        <position position="1"/>
    </location>
</feature>
<dbReference type="Gene3D" id="3.40.800.20">
    <property type="entry name" value="Histone deacetylase domain"/>
    <property type="match status" value="1"/>
</dbReference>
<dbReference type="EMBL" id="BARW01014113">
    <property type="protein sequence ID" value="GAI73387.1"/>
    <property type="molecule type" value="Genomic_DNA"/>
</dbReference>
<dbReference type="AlphaFoldDB" id="X1QXV0"/>
<dbReference type="InterPro" id="IPR037138">
    <property type="entry name" value="His_deacetylse_dom_sf"/>
</dbReference>
<accession>X1QXV0</accession>
<gene>
    <name evidence="1" type="ORF">S12H4_25301</name>
</gene>
<name>X1QXV0_9ZZZZ</name>
<dbReference type="InterPro" id="IPR023696">
    <property type="entry name" value="Ureohydrolase_dom_sf"/>
</dbReference>
<dbReference type="SUPFAM" id="SSF52768">
    <property type="entry name" value="Arginase/deacetylase"/>
    <property type="match status" value="1"/>
</dbReference>
<evidence type="ECO:0000313" key="1">
    <source>
        <dbReference type="EMBL" id="GAI73387.1"/>
    </source>
</evidence>
<protein>
    <recommendedName>
        <fullName evidence="2">Histone deacetylase domain-containing protein</fullName>
    </recommendedName>
</protein>
<sequence>CDGRLVFSLEGGYNLEALAASIKATFDILLGNTIIEDRLGQPPRSFEAPSIAPLIKKIKEIHKLV</sequence>
<proteinExistence type="predicted"/>
<evidence type="ECO:0008006" key="2">
    <source>
        <dbReference type="Google" id="ProtNLM"/>
    </source>
</evidence>